<evidence type="ECO:0000313" key="2">
    <source>
        <dbReference type="EMBL" id="OCA82925.1"/>
    </source>
</evidence>
<protein>
    <recommendedName>
        <fullName evidence="4">Multidrug ABC transporter permease</fullName>
    </recommendedName>
</protein>
<feature type="transmembrane region" description="Helical" evidence="1">
    <location>
        <begin position="110"/>
        <end position="135"/>
    </location>
</feature>
<organism evidence="2 3">
    <name type="scientific">Pseudobacillus wudalianchiensis</name>
    <dbReference type="NCBI Taxonomy" id="1743143"/>
    <lineage>
        <taxon>Bacteria</taxon>
        <taxon>Bacillati</taxon>
        <taxon>Bacillota</taxon>
        <taxon>Bacilli</taxon>
        <taxon>Bacillales</taxon>
        <taxon>Bacillaceae</taxon>
        <taxon>Pseudobacillus</taxon>
    </lineage>
</organism>
<evidence type="ECO:0000256" key="1">
    <source>
        <dbReference type="SAM" id="Phobius"/>
    </source>
</evidence>
<feature type="transmembrane region" description="Helical" evidence="1">
    <location>
        <begin position="239"/>
        <end position="257"/>
    </location>
</feature>
<dbReference type="PANTHER" id="PTHR39177">
    <property type="entry name" value="ABC TRANSPORTER PERMEASE YTRC-RELATED"/>
    <property type="match status" value="1"/>
</dbReference>
<feature type="transmembrane region" description="Helical" evidence="1">
    <location>
        <begin position="20"/>
        <end position="46"/>
    </location>
</feature>
<feature type="transmembrane region" description="Helical" evidence="1">
    <location>
        <begin position="66"/>
        <end position="89"/>
    </location>
</feature>
<accession>A0A1B9AGF7</accession>
<sequence>MKSGTLSFNKGLFQQHARSVLWISIFFALALLLVLPLGMWMIYMNAESMDIYLPHKGKNGVFTFSYPYQFITFLVFPVITGLVLTSYMTKKGSSDFMHSLPFKRETLLTHVYAAGGIALILPILLTGAVLVIIHPFMTPPLYTMGNIVGWIGISLLIVLFMFTVTIFVGLFIGSTLIQGVMAYGILILPGALIMLALGNARFFINGLAADAYIDRVMTKGIFLVRASSITEKPFSSLELALYIGLIVLLIAVSYFIYKIRPAEAVDETIAFPFFRSLFIFSLTLFVMLASGLYFAEFLNGAFGWTLFGYAIGAFVGYTIMQMIVQKTLRLSWPWKGFVLYAAAVIVLLIPTAILAGTYEKKIPAENEIAAVYAGDSISYDSTYLPESTAIDKKRFGEMKEKESIRQTISLHKQLMKEGHPSKQRNYQVGIVYKLKDGSRIDRQYYLDAEQVTEMTKELRSNQEFKQKTSPIFAITRPEKISYLAVADFQGTRDLRVTDQEEMKGLIQAVKRDTLTEASRRFVIYDLSQVGEVQIWFTNGHMMSVPIYLDQEQTMRYIHEKVRGGTNFASAEQVEEAYILTTDTSDRREQLMTYINENSFSEKESELSDIPVPAEKVMDSGQLKQLLDPAHLEQEGNKSLLIRWKGNRQVSIVGVKE</sequence>
<dbReference type="InterPro" id="IPR053046">
    <property type="entry name" value="ABC-5_transporter"/>
</dbReference>
<dbReference type="PANTHER" id="PTHR39177:SF1">
    <property type="entry name" value="ABC TRANSPORTER PERMEASE YTRC-RELATED"/>
    <property type="match status" value="1"/>
</dbReference>
<name>A0A1B9AGF7_9BACI</name>
<evidence type="ECO:0008006" key="4">
    <source>
        <dbReference type="Google" id="ProtNLM"/>
    </source>
</evidence>
<dbReference type="AlphaFoldDB" id="A0A1B9AGF7"/>
<dbReference type="RefSeq" id="WP_065411796.1">
    <property type="nucleotide sequence ID" value="NZ_MAYT01000029.1"/>
</dbReference>
<reference evidence="3" key="1">
    <citation type="submission" date="2016-05" db="EMBL/GenBank/DDBJ databases">
        <authorList>
            <person name="Liu B."/>
            <person name="Wang J."/>
            <person name="Zhu Y."/>
            <person name="Liu G."/>
            <person name="Chen Q."/>
            <person name="Chen Z."/>
            <person name="Lan J."/>
            <person name="Che J."/>
            <person name="Ge C."/>
            <person name="Shi H."/>
            <person name="Pan Z."/>
            <person name="Liu X."/>
        </authorList>
    </citation>
    <scope>NUCLEOTIDE SEQUENCE [LARGE SCALE GENOMIC DNA]</scope>
    <source>
        <strain evidence="3">FJAT-27215</strain>
    </source>
</reference>
<feature type="transmembrane region" description="Helical" evidence="1">
    <location>
        <begin position="269"/>
        <end position="295"/>
    </location>
</feature>
<feature type="transmembrane region" description="Helical" evidence="1">
    <location>
        <begin position="301"/>
        <end position="324"/>
    </location>
</feature>
<feature type="transmembrane region" description="Helical" evidence="1">
    <location>
        <begin position="180"/>
        <end position="204"/>
    </location>
</feature>
<keyword evidence="1" id="KW-1133">Transmembrane helix</keyword>
<keyword evidence="3" id="KW-1185">Reference proteome</keyword>
<evidence type="ECO:0000313" key="3">
    <source>
        <dbReference type="Proteomes" id="UP000092578"/>
    </source>
</evidence>
<feature type="transmembrane region" description="Helical" evidence="1">
    <location>
        <begin position="147"/>
        <end position="173"/>
    </location>
</feature>
<gene>
    <name evidence="2" type="ORF">A8F95_14480</name>
</gene>
<proteinExistence type="predicted"/>
<feature type="transmembrane region" description="Helical" evidence="1">
    <location>
        <begin position="336"/>
        <end position="358"/>
    </location>
</feature>
<keyword evidence="1" id="KW-0472">Membrane</keyword>
<dbReference type="EMBL" id="MAYT01000029">
    <property type="protein sequence ID" value="OCA82925.1"/>
    <property type="molecule type" value="Genomic_DNA"/>
</dbReference>
<keyword evidence="1" id="KW-0812">Transmembrane</keyword>
<dbReference type="Proteomes" id="UP000092578">
    <property type="component" value="Unassembled WGS sequence"/>
</dbReference>
<comment type="caution">
    <text evidence="2">The sequence shown here is derived from an EMBL/GenBank/DDBJ whole genome shotgun (WGS) entry which is preliminary data.</text>
</comment>